<dbReference type="PANTHER" id="PTHR30332">
    <property type="entry name" value="PROBABLE GENERAL SECRETION PATHWAY PROTEIN D"/>
    <property type="match status" value="1"/>
</dbReference>
<feature type="region of interest" description="Disordered" evidence="4">
    <location>
        <begin position="219"/>
        <end position="249"/>
    </location>
</feature>
<evidence type="ECO:0000313" key="6">
    <source>
        <dbReference type="EMBL" id="MPM04083.1"/>
    </source>
</evidence>
<dbReference type="PRINTS" id="PR00811">
    <property type="entry name" value="BCTERIALGSPD"/>
</dbReference>
<feature type="compositionally biased region" description="Polar residues" evidence="4">
    <location>
        <begin position="227"/>
        <end position="249"/>
    </location>
</feature>
<dbReference type="InterPro" id="IPR004846">
    <property type="entry name" value="T2SS/T3SS_dom"/>
</dbReference>
<name>A0A644WP43_9ZZZZ</name>
<evidence type="ECO:0000256" key="2">
    <source>
        <dbReference type="ARBA" id="ARBA00022729"/>
    </source>
</evidence>
<dbReference type="GO" id="GO:0016020">
    <property type="term" value="C:membrane"/>
    <property type="evidence" value="ECO:0007669"/>
    <property type="project" value="UniProtKB-SubCell"/>
</dbReference>
<organism evidence="6">
    <name type="scientific">bioreactor metagenome</name>
    <dbReference type="NCBI Taxonomy" id="1076179"/>
    <lineage>
        <taxon>unclassified sequences</taxon>
        <taxon>metagenomes</taxon>
        <taxon>ecological metagenomes</taxon>
    </lineage>
</organism>
<dbReference type="EMBL" id="VSSQ01001007">
    <property type="protein sequence ID" value="MPM04083.1"/>
    <property type="molecule type" value="Genomic_DNA"/>
</dbReference>
<gene>
    <name evidence="6" type="ORF">SDC9_50353</name>
</gene>
<proteinExistence type="predicted"/>
<dbReference type="GO" id="GO:0015627">
    <property type="term" value="C:type II protein secretion system complex"/>
    <property type="evidence" value="ECO:0007669"/>
    <property type="project" value="TreeGrafter"/>
</dbReference>
<protein>
    <recommendedName>
        <fullName evidence="5">Type II/III secretion system secretin-like domain-containing protein</fullName>
    </recommendedName>
</protein>
<evidence type="ECO:0000256" key="3">
    <source>
        <dbReference type="ARBA" id="ARBA00023136"/>
    </source>
</evidence>
<evidence type="ECO:0000256" key="4">
    <source>
        <dbReference type="SAM" id="MobiDB-lite"/>
    </source>
</evidence>
<sequence length="644" mass="70616">MMSRKTINKILFCILLLVLSGNNALHAQNRITPIRQKLDSLTAVMPGLLQPVDLSVSEVSVGDFIRGLAISNNVNVAINGDLNELVEINFSGVKVIDVFVFLCDNHKLTIKTIGNIIVFSKFQEAPPVIEPYVPKKPVVSWNKKDSLLSYDLQNDSLVFVAKEISQLTGTNILLSPDVRNKKVNGFIQNAPLIAAIEKLSFMNDLSFNRTEDGYLELSPVKTEKQENNNTSQKTNNGSLSGSKPGNISSDVVIQPTGDDNRFDISAQSVPISDIISAAALRTNNPCIQLSEIKDKVSLLLNNVSFDELLEVLLNGSNATYKNAGNAYLIGEKNNATLKSCRVVQFQHRSVIDLSKSIPDVFKQNVTVTEFPELNSLIICGAEPALNAFTDFLREIDKNVPQVLIEVIIIDQQKNHTTSTGIKAGIGDAPVTTEGQLFPAVDMTLGADAVNSIINSINGFGAINLGRVTQNFYLSLSAMESNGQINIRSTPRLSTLNGIEASMSIGNTEYYLEESTNVIGTQNPQTLVTNNYKSVQADFFLKILPVVHGDDQVTLQITVEQSDFTARISPDAPPGKVTRKFTSNIRIRNQEMILLGGLEEKTTNDAGQGTPFLARIPVIKWLFSSRTKTKSKTRLSIFIRPTIIY</sequence>
<dbReference type="GO" id="GO:0009306">
    <property type="term" value="P:protein secretion"/>
    <property type="evidence" value="ECO:0007669"/>
    <property type="project" value="InterPro"/>
</dbReference>
<accession>A0A644WP43</accession>
<dbReference type="Pfam" id="PF00263">
    <property type="entry name" value="Secretin"/>
    <property type="match status" value="1"/>
</dbReference>
<dbReference type="PANTHER" id="PTHR30332:SF24">
    <property type="entry name" value="SECRETIN GSPD-RELATED"/>
    <property type="match status" value="1"/>
</dbReference>
<comment type="caution">
    <text evidence="6">The sequence shown here is derived from an EMBL/GenBank/DDBJ whole genome shotgun (WGS) entry which is preliminary data.</text>
</comment>
<keyword evidence="2" id="KW-0732">Signal</keyword>
<evidence type="ECO:0000259" key="5">
    <source>
        <dbReference type="Pfam" id="PF00263"/>
    </source>
</evidence>
<reference evidence="6" key="1">
    <citation type="submission" date="2019-08" db="EMBL/GenBank/DDBJ databases">
        <authorList>
            <person name="Kucharzyk K."/>
            <person name="Murdoch R.W."/>
            <person name="Higgins S."/>
            <person name="Loffler F."/>
        </authorList>
    </citation>
    <scope>NUCLEOTIDE SEQUENCE</scope>
</reference>
<feature type="domain" description="Type II/III secretion system secretin-like" evidence="5">
    <location>
        <begin position="477"/>
        <end position="643"/>
    </location>
</feature>
<comment type="subcellular location">
    <subcellularLocation>
        <location evidence="1">Membrane</location>
    </subcellularLocation>
</comment>
<keyword evidence="3" id="KW-0472">Membrane</keyword>
<evidence type="ECO:0000256" key="1">
    <source>
        <dbReference type="ARBA" id="ARBA00004370"/>
    </source>
</evidence>
<dbReference type="InterPro" id="IPR050810">
    <property type="entry name" value="Bact_Secretion_Sys_Channel"/>
</dbReference>
<dbReference type="AlphaFoldDB" id="A0A644WP43"/>
<dbReference type="InterPro" id="IPR001775">
    <property type="entry name" value="GspD/PilQ"/>
</dbReference>